<evidence type="ECO:0000313" key="2">
    <source>
        <dbReference type="EMBL" id="CCI48243.1"/>
    </source>
</evidence>
<dbReference type="InterPro" id="IPR021109">
    <property type="entry name" value="Peptidase_aspartic_dom_sf"/>
</dbReference>
<sequence>MKASFLTMYGLVFVGVIHSHDQFLNACHVKMIPASFIQTHERHYTGLKVHITPPVMFSSNGSLKETADSKGKLYKLILAIEDNPSRAQELIWETTHGSESAASSSIKVEALLKYKFGSGTYNIGWELEWNSLQKLVERKELYPFPETSIDPQIYITKNPGMYSFSWVKGKGPRLHFGDNQQSSRILTYNDFQKTGIEFLLFSYADQNVAFQLGMIESGIPPRIFQQIVQCGNLEHLKLELVHNRIRGRCSLIADSIENERDIFYHPLNFDFDFGHHGQRIQFKLAQFIIAEGDICTLLIGKSTGESNEWVLGSSFLRAYNVTIDTGEVKTYKLVATNEEDLL</sequence>
<evidence type="ECO:0008006" key="4">
    <source>
        <dbReference type="Google" id="ProtNLM"/>
    </source>
</evidence>
<comment type="caution">
    <text evidence="2">The sequence shown here is derived from an EMBL/GenBank/DDBJ whole genome shotgun (WGS) entry which is preliminary data.</text>
</comment>
<evidence type="ECO:0000256" key="1">
    <source>
        <dbReference type="SAM" id="SignalP"/>
    </source>
</evidence>
<keyword evidence="1" id="KW-0732">Signal</keyword>
<reference evidence="2 3" key="1">
    <citation type="submission" date="2012-05" db="EMBL/GenBank/DDBJ databases">
        <title>Recombination and specialization in a pathogen metapopulation.</title>
        <authorList>
            <person name="Gardiner A."/>
            <person name="Kemen E."/>
            <person name="Schultz-Larsen T."/>
            <person name="MacLean D."/>
            <person name="Van Oosterhout C."/>
            <person name="Jones J.D.G."/>
        </authorList>
    </citation>
    <scope>NUCLEOTIDE SEQUENCE [LARGE SCALE GENOMIC DNA]</scope>
    <source>
        <strain evidence="2 3">Ac Nc2</strain>
    </source>
</reference>
<dbReference type="Gene3D" id="2.40.70.10">
    <property type="entry name" value="Acid Proteases"/>
    <property type="match status" value="1"/>
</dbReference>
<proteinExistence type="predicted"/>
<organism evidence="2 3">
    <name type="scientific">Albugo candida</name>
    <dbReference type="NCBI Taxonomy" id="65357"/>
    <lineage>
        <taxon>Eukaryota</taxon>
        <taxon>Sar</taxon>
        <taxon>Stramenopiles</taxon>
        <taxon>Oomycota</taxon>
        <taxon>Peronosporomycetes</taxon>
        <taxon>Albuginales</taxon>
        <taxon>Albuginaceae</taxon>
        <taxon>Albugo</taxon>
    </lineage>
</organism>
<keyword evidence="3" id="KW-1185">Reference proteome</keyword>
<feature type="signal peptide" evidence="1">
    <location>
        <begin position="1"/>
        <end position="19"/>
    </location>
</feature>
<evidence type="ECO:0000313" key="3">
    <source>
        <dbReference type="Proteomes" id="UP000053237"/>
    </source>
</evidence>
<name>A0A024GN78_9STRA</name>
<feature type="chain" id="PRO_5001532539" description="Peptidase A1 domain-containing protein" evidence="1">
    <location>
        <begin position="20"/>
        <end position="342"/>
    </location>
</feature>
<accession>A0A024GN78</accession>
<gene>
    <name evidence="2" type="ORF">BN9_093160</name>
</gene>
<dbReference type="InParanoid" id="A0A024GN78"/>
<dbReference type="Proteomes" id="UP000053237">
    <property type="component" value="Unassembled WGS sequence"/>
</dbReference>
<dbReference type="AlphaFoldDB" id="A0A024GN78"/>
<dbReference type="EMBL" id="CAIX01000212">
    <property type="protein sequence ID" value="CCI48243.1"/>
    <property type="molecule type" value="Genomic_DNA"/>
</dbReference>
<dbReference type="SUPFAM" id="SSF50630">
    <property type="entry name" value="Acid proteases"/>
    <property type="match status" value="1"/>
</dbReference>
<protein>
    <recommendedName>
        <fullName evidence="4">Peptidase A1 domain-containing protein</fullName>
    </recommendedName>
</protein>